<evidence type="ECO:0000256" key="2">
    <source>
        <dbReference type="ARBA" id="ARBA00022801"/>
    </source>
</evidence>
<dbReference type="InterPro" id="IPR014001">
    <property type="entry name" value="Helicase_ATP-bd"/>
</dbReference>
<feature type="compositionally biased region" description="Basic and acidic residues" evidence="6">
    <location>
        <begin position="527"/>
        <end position="539"/>
    </location>
</feature>
<evidence type="ECO:0000256" key="5">
    <source>
        <dbReference type="RuleBase" id="RU000492"/>
    </source>
</evidence>
<dbReference type="GO" id="GO:0005524">
    <property type="term" value="F:ATP binding"/>
    <property type="evidence" value="ECO:0007669"/>
    <property type="project" value="UniProtKB-KW"/>
</dbReference>
<dbReference type="PANTHER" id="PTHR47959">
    <property type="entry name" value="ATP-DEPENDENT RNA HELICASE RHLE-RELATED"/>
    <property type="match status" value="1"/>
</dbReference>
<dbReference type="InterPro" id="IPR001650">
    <property type="entry name" value="Helicase_C-like"/>
</dbReference>
<dbReference type="PANTHER" id="PTHR47959:SF1">
    <property type="entry name" value="ATP-DEPENDENT RNA HELICASE DBPA"/>
    <property type="match status" value="1"/>
</dbReference>
<dbReference type="GO" id="GO:0005829">
    <property type="term" value="C:cytosol"/>
    <property type="evidence" value="ECO:0007669"/>
    <property type="project" value="TreeGrafter"/>
</dbReference>
<comment type="similarity">
    <text evidence="5">Belongs to the DEAD box helicase family.</text>
</comment>
<dbReference type="GO" id="GO:0003724">
    <property type="term" value="F:RNA helicase activity"/>
    <property type="evidence" value="ECO:0007669"/>
    <property type="project" value="TreeGrafter"/>
</dbReference>
<feature type="domain" description="Helicase C-terminal" evidence="8">
    <location>
        <begin position="349"/>
        <end position="504"/>
    </location>
</feature>
<dbReference type="InterPro" id="IPR011545">
    <property type="entry name" value="DEAD/DEAH_box_helicase_dom"/>
</dbReference>
<dbReference type="InterPro" id="IPR027417">
    <property type="entry name" value="P-loop_NTPase"/>
</dbReference>
<keyword evidence="2 5" id="KW-0378">Hydrolase</keyword>
<dbReference type="GO" id="GO:0016787">
    <property type="term" value="F:hydrolase activity"/>
    <property type="evidence" value="ECO:0007669"/>
    <property type="project" value="UniProtKB-KW"/>
</dbReference>
<sequence length="545" mass="60420">MRTIQQFRRGVHITSIGLGYYRSLTRSVCSVVNTSTLLSANSALQPKGQHDGYSNDTWKTQVPQRNLSEETGKGGGKPCEELGSTVCFTPLPPVKAAVAVSVLDNRGNEVAVNPVKQFSDIDNLPTWLSRGIQSSGFSSTTSIQSYTISVLDEGHDLIGLAPTGSGKTVAFAVPALKKFQPSSDGSPTILVLAPTRELVQQTAKVFCQLSSGNVRVCEAYGGAPRETQARRLHSGCDVLVACPGRLRDFLQNGDVSIDKVSFLVFDEADRLLDMGFKVQLDDILTHASGSHPIQTMMWSATWPLAVEQLAQEYLSRSRYIIRLGTTGTGLQVNENIRQHVFLLETPEERMEALISLIKEGKIDENSAKMMIFVERQTDTENAACMLARMLGIHKRCIGVVHGGMQQRQRDYIINIFKESQVRILVATDVASRGLDFKDVTCVVNFIAPKNIDSYCHRIGRTGRAGRTGDSFTFIGRDDGPLARDLVDYLQKCGMHVPQQLADFADEYIKSEERRRMKRPWGGRYRPGKRDQQWGRRGEVSQESGW</sequence>
<name>G0V1D9_TRYCI</name>
<dbReference type="PROSITE" id="PS00039">
    <property type="entry name" value="DEAD_ATP_HELICASE"/>
    <property type="match status" value="1"/>
</dbReference>
<dbReference type="SMART" id="SM00490">
    <property type="entry name" value="HELICc"/>
    <property type="match status" value="1"/>
</dbReference>
<organism evidence="9">
    <name type="scientific">Trypanosoma congolense (strain IL3000)</name>
    <dbReference type="NCBI Taxonomy" id="1068625"/>
    <lineage>
        <taxon>Eukaryota</taxon>
        <taxon>Discoba</taxon>
        <taxon>Euglenozoa</taxon>
        <taxon>Kinetoplastea</taxon>
        <taxon>Metakinetoplastina</taxon>
        <taxon>Trypanosomatida</taxon>
        <taxon>Trypanosomatidae</taxon>
        <taxon>Trypanosoma</taxon>
        <taxon>Nannomonas</taxon>
    </lineage>
</organism>
<evidence type="ECO:0000256" key="6">
    <source>
        <dbReference type="SAM" id="MobiDB-lite"/>
    </source>
</evidence>
<evidence type="ECO:0000259" key="8">
    <source>
        <dbReference type="PROSITE" id="PS51194"/>
    </source>
</evidence>
<keyword evidence="1 5" id="KW-0547">Nucleotide-binding</keyword>
<evidence type="ECO:0000256" key="1">
    <source>
        <dbReference type="ARBA" id="ARBA00022741"/>
    </source>
</evidence>
<dbReference type="GO" id="GO:0003676">
    <property type="term" value="F:nucleic acid binding"/>
    <property type="evidence" value="ECO:0007669"/>
    <property type="project" value="InterPro"/>
</dbReference>
<dbReference type="Pfam" id="PF00271">
    <property type="entry name" value="Helicase_C"/>
    <property type="match status" value="1"/>
</dbReference>
<dbReference type="CDD" id="cd00268">
    <property type="entry name" value="DEADc"/>
    <property type="match status" value="1"/>
</dbReference>
<keyword evidence="3 5" id="KW-0347">Helicase</keyword>
<dbReference type="SUPFAM" id="SSF52540">
    <property type="entry name" value="P-loop containing nucleoside triphosphate hydrolases"/>
    <property type="match status" value="1"/>
</dbReference>
<reference evidence="9" key="1">
    <citation type="journal article" date="2012" name="Proc. Natl. Acad. Sci. U.S.A.">
        <title>Antigenic diversity is generated by distinct evolutionary mechanisms in African trypanosome species.</title>
        <authorList>
            <person name="Jackson A.P."/>
            <person name="Berry A."/>
            <person name="Aslett M."/>
            <person name="Allison H.C."/>
            <person name="Burton P."/>
            <person name="Vavrova-Anderson J."/>
            <person name="Brown R."/>
            <person name="Browne H."/>
            <person name="Corton N."/>
            <person name="Hauser H."/>
            <person name="Gamble J."/>
            <person name="Gilderthorp R."/>
            <person name="Marcello L."/>
            <person name="McQuillan J."/>
            <person name="Otto T.D."/>
            <person name="Quail M.A."/>
            <person name="Sanders M.J."/>
            <person name="van Tonder A."/>
            <person name="Ginger M.L."/>
            <person name="Field M.C."/>
            <person name="Barry J.D."/>
            <person name="Hertz-Fowler C."/>
            <person name="Berriman M."/>
        </authorList>
    </citation>
    <scope>NUCLEOTIDE SEQUENCE</scope>
    <source>
        <strain evidence="9">IL3000</strain>
    </source>
</reference>
<dbReference type="PROSITE" id="PS51194">
    <property type="entry name" value="HELICASE_CTER"/>
    <property type="match status" value="1"/>
</dbReference>
<dbReference type="InterPro" id="IPR044742">
    <property type="entry name" value="DEAD/DEAH_RhlB"/>
</dbReference>
<dbReference type="EMBL" id="HE575324">
    <property type="protein sequence ID" value="CCC95460.1"/>
    <property type="molecule type" value="Genomic_DNA"/>
</dbReference>
<dbReference type="CDD" id="cd18787">
    <property type="entry name" value="SF2_C_DEAD"/>
    <property type="match status" value="1"/>
</dbReference>
<dbReference type="PROSITE" id="PS51192">
    <property type="entry name" value="HELICASE_ATP_BIND_1"/>
    <property type="match status" value="1"/>
</dbReference>
<evidence type="ECO:0000259" key="7">
    <source>
        <dbReference type="PROSITE" id="PS51192"/>
    </source>
</evidence>
<dbReference type="AlphaFoldDB" id="G0V1D9"/>
<dbReference type="Pfam" id="PF00270">
    <property type="entry name" value="DEAD"/>
    <property type="match status" value="1"/>
</dbReference>
<dbReference type="InterPro" id="IPR050079">
    <property type="entry name" value="DEAD_box_RNA_helicase"/>
</dbReference>
<evidence type="ECO:0000256" key="4">
    <source>
        <dbReference type="ARBA" id="ARBA00022840"/>
    </source>
</evidence>
<dbReference type="SMART" id="SM00487">
    <property type="entry name" value="DEXDc"/>
    <property type="match status" value="1"/>
</dbReference>
<dbReference type="InterPro" id="IPR000629">
    <property type="entry name" value="RNA-helicase_DEAD-box_CS"/>
</dbReference>
<feature type="region of interest" description="Disordered" evidence="6">
    <location>
        <begin position="518"/>
        <end position="545"/>
    </location>
</feature>
<evidence type="ECO:0000256" key="3">
    <source>
        <dbReference type="ARBA" id="ARBA00022806"/>
    </source>
</evidence>
<evidence type="ECO:0000313" key="9">
    <source>
        <dbReference type="EMBL" id="CCC95460.1"/>
    </source>
</evidence>
<accession>G0V1D9</accession>
<protein>
    <submittedName>
        <fullName evidence="9">Uncharacterized protein TCIL3000_11_9180</fullName>
    </submittedName>
</protein>
<dbReference type="Gene3D" id="3.40.50.300">
    <property type="entry name" value="P-loop containing nucleotide triphosphate hydrolases"/>
    <property type="match status" value="2"/>
</dbReference>
<feature type="domain" description="Helicase ATP-binding" evidence="7">
    <location>
        <begin position="148"/>
        <end position="320"/>
    </location>
</feature>
<gene>
    <name evidence="9" type="ORF">TCIL3000_11_9180</name>
</gene>
<proteinExistence type="inferred from homology"/>
<keyword evidence="4 5" id="KW-0067">ATP-binding</keyword>
<dbReference type="VEuPathDB" id="TriTrypDB:TcIL3000.11.9180"/>